<dbReference type="InterPro" id="IPR016135">
    <property type="entry name" value="UBQ-conjugating_enzyme/RWD"/>
</dbReference>
<organism evidence="2 3">
    <name type="scientific">Trichobilharzia regenti</name>
    <name type="common">Nasal bird schistosome</name>
    <dbReference type="NCBI Taxonomy" id="157069"/>
    <lineage>
        <taxon>Eukaryota</taxon>
        <taxon>Metazoa</taxon>
        <taxon>Spiralia</taxon>
        <taxon>Lophotrochozoa</taxon>
        <taxon>Platyhelminthes</taxon>
        <taxon>Trematoda</taxon>
        <taxon>Digenea</taxon>
        <taxon>Strigeidida</taxon>
        <taxon>Schistosomatoidea</taxon>
        <taxon>Schistosomatidae</taxon>
        <taxon>Trichobilharzia</taxon>
    </lineage>
</organism>
<dbReference type="SUPFAM" id="SSF54495">
    <property type="entry name" value="UBC-like"/>
    <property type="match status" value="1"/>
</dbReference>
<accession>A0AA85KLS6</accession>
<dbReference type="Pfam" id="PF05773">
    <property type="entry name" value="RWD"/>
    <property type="match status" value="1"/>
</dbReference>
<dbReference type="InterPro" id="IPR039133">
    <property type="entry name" value="RNF25"/>
</dbReference>
<dbReference type="Proteomes" id="UP000050795">
    <property type="component" value="Unassembled WGS sequence"/>
</dbReference>
<dbReference type="Gene3D" id="3.30.40.10">
    <property type="entry name" value="Zinc/RING finger domain, C3HC4 (zinc finger)"/>
    <property type="match status" value="1"/>
</dbReference>
<sequence length="206" mass="24160">MDNKFQNELDLLHEMFPGEFDITNNIDHHIVNFVITPGIGFNKTMNKFIQFNLKVVFTSKYPVESPIVSIECVHGLKEKDTGKLLSLLKELIMERKGDPVLFDLVDFCREYIASNIPTVECAICLQHFRNEIDVYCTPNFHYFHTHCIGEYMGQRQADYEEERREMLTKCPYNEFPLLQIPCPLCRSEYLPFNEDLVKLSHSRKPC</sequence>
<dbReference type="AlphaFoldDB" id="A0AA85KLS6"/>
<evidence type="ECO:0000259" key="1">
    <source>
        <dbReference type="PROSITE" id="PS50908"/>
    </source>
</evidence>
<dbReference type="GO" id="GO:0016567">
    <property type="term" value="P:protein ubiquitination"/>
    <property type="evidence" value="ECO:0007669"/>
    <property type="project" value="TreeGrafter"/>
</dbReference>
<dbReference type="InterPro" id="IPR013083">
    <property type="entry name" value="Znf_RING/FYVE/PHD"/>
</dbReference>
<feature type="domain" description="RWD" evidence="1">
    <location>
        <begin position="7"/>
        <end position="115"/>
    </location>
</feature>
<protein>
    <recommendedName>
        <fullName evidence="1">RWD domain-containing protein</fullName>
    </recommendedName>
</protein>
<dbReference type="GO" id="GO:0005634">
    <property type="term" value="C:nucleus"/>
    <property type="evidence" value="ECO:0007669"/>
    <property type="project" value="TreeGrafter"/>
</dbReference>
<dbReference type="PROSITE" id="PS50908">
    <property type="entry name" value="RWD"/>
    <property type="match status" value="1"/>
</dbReference>
<dbReference type="PANTHER" id="PTHR13198:SF4">
    <property type="entry name" value="E3 UBIQUITIN-PROTEIN LIGASE RNF25"/>
    <property type="match status" value="1"/>
</dbReference>
<name>A0AA85KLS6_TRIRE</name>
<dbReference type="GO" id="GO:0061630">
    <property type="term" value="F:ubiquitin protein ligase activity"/>
    <property type="evidence" value="ECO:0007669"/>
    <property type="project" value="InterPro"/>
</dbReference>
<evidence type="ECO:0000313" key="2">
    <source>
        <dbReference type="Proteomes" id="UP000050795"/>
    </source>
</evidence>
<dbReference type="PANTHER" id="PTHR13198">
    <property type="entry name" value="RING FINGER PROTEIN 25"/>
    <property type="match status" value="1"/>
</dbReference>
<dbReference type="SMART" id="SM00591">
    <property type="entry name" value="RWD"/>
    <property type="match status" value="1"/>
</dbReference>
<dbReference type="Gene3D" id="3.10.110.10">
    <property type="entry name" value="Ubiquitin Conjugating Enzyme"/>
    <property type="match status" value="1"/>
</dbReference>
<dbReference type="WBParaSite" id="TREG1_95850.1">
    <property type="protein sequence ID" value="TREG1_95850.1"/>
    <property type="gene ID" value="TREG1_95850"/>
</dbReference>
<keyword evidence="2" id="KW-1185">Reference proteome</keyword>
<reference evidence="2" key="1">
    <citation type="submission" date="2022-06" db="EMBL/GenBank/DDBJ databases">
        <authorList>
            <person name="Berger JAMES D."/>
            <person name="Berger JAMES D."/>
        </authorList>
    </citation>
    <scope>NUCLEOTIDE SEQUENCE [LARGE SCALE GENOMIC DNA]</scope>
</reference>
<proteinExistence type="predicted"/>
<evidence type="ECO:0000313" key="3">
    <source>
        <dbReference type="WBParaSite" id="TREG1_95850.1"/>
    </source>
</evidence>
<dbReference type="CDD" id="cd23818">
    <property type="entry name" value="RWD_RNF25"/>
    <property type="match status" value="1"/>
</dbReference>
<reference evidence="3" key="2">
    <citation type="submission" date="2023-11" db="UniProtKB">
        <authorList>
            <consortium name="WormBaseParasite"/>
        </authorList>
    </citation>
    <scope>IDENTIFICATION</scope>
</reference>
<dbReference type="InterPro" id="IPR006575">
    <property type="entry name" value="RWD_dom"/>
</dbReference>
<dbReference type="SUPFAM" id="SSF57850">
    <property type="entry name" value="RING/U-box"/>
    <property type="match status" value="1"/>
</dbReference>